<dbReference type="InterPro" id="IPR006626">
    <property type="entry name" value="PbH1"/>
</dbReference>
<accession>A0A0F9PA91</accession>
<proteinExistence type="predicted"/>
<name>A0A0F9PA91_9ZZZZ</name>
<evidence type="ECO:0000313" key="1">
    <source>
        <dbReference type="EMBL" id="KKN21387.1"/>
    </source>
</evidence>
<dbReference type="InterPro" id="IPR011050">
    <property type="entry name" value="Pectin_lyase_fold/virulence"/>
</dbReference>
<reference evidence="1" key="1">
    <citation type="journal article" date="2015" name="Nature">
        <title>Complex archaea that bridge the gap between prokaryotes and eukaryotes.</title>
        <authorList>
            <person name="Spang A."/>
            <person name="Saw J.H."/>
            <person name="Jorgensen S.L."/>
            <person name="Zaremba-Niedzwiedzka K."/>
            <person name="Martijn J."/>
            <person name="Lind A.E."/>
            <person name="van Eijk R."/>
            <person name="Schleper C."/>
            <person name="Guy L."/>
            <person name="Ettema T.J."/>
        </authorList>
    </citation>
    <scope>NUCLEOTIDE SEQUENCE</scope>
</reference>
<gene>
    <name evidence="1" type="ORF">LCGC14_0925720</name>
</gene>
<organism evidence="1">
    <name type="scientific">marine sediment metagenome</name>
    <dbReference type="NCBI Taxonomy" id="412755"/>
    <lineage>
        <taxon>unclassified sequences</taxon>
        <taxon>metagenomes</taxon>
        <taxon>ecological metagenomes</taxon>
    </lineage>
</organism>
<dbReference type="SMART" id="SM00710">
    <property type="entry name" value="PbH1"/>
    <property type="match status" value="7"/>
</dbReference>
<dbReference type="InterPro" id="IPR012334">
    <property type="entry name" value="Pectin_lyas_fold"/>
</dbReference>
<dbReference type="EMBL" id="LAZR01003151">
    <property type="protein sequence ID" value="KKN21387.1"/>
    <property type="molecule type" value="Genomic_DNA"/>
</dbReference>
<dbReference type="AlphaFoldDB" id="A0A0F9PA91"/>
<dbReference type="Gene3D" id="2.160.20.10">
    <property type="entry name" value="Single-stranded right-handed beta-helix, Pectin lyase-like"/>
    <property type="match status" value="1"/>
</dbReference>
<sequence length="603" mass="63361">SADITADEWDIPTGRGATLVVAASDAYPSSKAQADYVVDGTADQVELQAAEALLATLGGGTIQLTEGNFDINGDVTPGLPAIAGAGFFIYHSNIYLRGVPGATILRGSGTNSNAVVLLGALAIGSTVENIGVMDVVITAPAAPTNGLAIFCSVGAVALKGVLVQNIIIEDIFLDVTGGKGIGIGGSVTDSVTDVIIRDFIIKDADYYGIDSTHAVGVDSINNVVISNFRMENNKQNIKFTAPVGNVLIANGFITTGEYGIDVTGSTGVVIDSVEVSGQTIDGFHIYADGTILSNVVARDNNRNVRISADDVQFEGKVYNSTAEEGLLVVGNNGRFIGLSENNIKEGFKAQLFGGHYIDWKSIEDGQSGIFLNNADHNVITGSVYRAGWYGVYLYEATHNTVTGMILRDNSQAADNTYTDISVNSNSNYNRIIGNISEATLATNVHTNFYESGDSTDNVYLGNYASGGQTNRWNLLGTTTTVDHMPESITLDLSGGATDTEVFHAQHDMAIVGYTIYYTEASSGDAGVVVRIGRYQDGVALDGDYFDSVTSEINKNLGYQKVMVSSDMTQKAIAAGDTITVGTAGGKAGTGEVRIVLRIIEAGN</sequence>
<comment type="caution">
    <text evidence="1">The sequence shown here is derived from an EMBL/GenBank/DDBJ whole genome shotgun (WGS) entry which is preliminary data.</text>
</comment>
<dbReference type="SUPFAM" id="SSF51126">
    <property type="entry name" value="Pectin lyase-like"/>
    <property type="match status" value="1"/>
</dbReference>
<feature type="non-terminal residue" evidence="1">
    <location>
        <position position="1"/>
    </location>
</feature>
<evidence type="ECO:0008006" key="2">
    <source>
        <dbReference type="Google" id="ProtNLM"/>
    </source>
</evidence>
<protein>
    <recommendedName>
        <fullName evidence="2">Right handed beta helix domain-containing protein</fullName>
    </recommendedName>
</protein>